<proteinExistence type="predicted"/>
<dbReference type="Pfam" id="PF00160">
    <property type="entry name" value="Pro_isomerase"/>
    <property type="match status" value="1"/>
</dbReference>
<evidence type="ECO:0000313" key="4">
    <source>
        <dbReference type="Proteomes" id="UP000279994"/>
    </source>
</evidence>
<dbReference type="SUPFAM" id="SSF50891">
    <property type="entry name" value="Cyclophilin-like"/>
    <property type="match status" value="1"/>
</dbReference>
<dbReference type="AlphaFoldDB" id="A0A3N0GFB3"/>
<evidence type="ECO:0000313" key="3">
    <source>
        <dbReference type="EMBL" id="RNM11145.1"/>
    </source>
</evidence>
<dbReference type="InterPro" id="IPR002130">
    <property type="entry name" value="Cyclophilin-type_PPIase_dom"/>
</dbReference>
<dbReference type="GO" id="GO:0003755">
    <property type="term" value="F:peptidyl-prolyl cis-trans isomerase activity"/>
    <property type="evidence" value="ECO:0007669"/>
    <property type="project" value="InterPro"/>
</dbReference>
<dbReference type="PROSITE" id="PS50072">
    <property type="entry name" value="CSA_PPIASE_2"/>
    <property type="match status" value="1"/>
</dbReference>
<comment type="function">
    <text evidence="1">PPIases accelerate the folding of proteins. It catalyzes the cis-trans isomerization of proline imidic peptide bonds in oligopeptides.</text>
</comment>
<gene>
    <name evidence="3" type="ORF">EFL26_23680</name>
</gene>
<evidence type="ECO:0000259" key="2">
    <source>
        <dbReference type="PROSITE" id="PS50072"/>
    </source>
</evidence>
<keyword evidence="3" id="KW-0413">Isomerase</keyword>
<sequence>MIRARVPLLALILLLVVAGCGGGGARSSGTTAKAPCHYVSDGSTPARKVHLPPSTPPKDLPTTLTITTNMGDIPVSLDAAQAPCAVNSLVSLAKQGYFDRTPCHRLTTQGYFVLQCGDPTGTGRGGPGYAFADELVDNDPRLQPCGVESNQQYCTYNAGTVAMANAGADTNGSQFFLVYGNSKFPPDFTVLGNMDAAGLKVVTQIAAAGIGTPNGMGPGDGAPKDPVIIASVK</sequence>
<dbReference type="PANTHER" id="PTHR45625:SF3">
    <property type="entry name" value="PEPTIDYL-PROLYL CIS-TRANS ISOMERASE B-RELATED"/>
    <property type="match status" value="1"/>
</dbReference>
<dbReference type="InterPro" id="IPR029000">
    <property type="entry name" value="Cyclophilin-like_dom_sf"/>
</dbReference>
<feature type="domain" description="PPIase cyclophilin-type" evidence="2">
    <location>
        <begin position="68"/>
        <end position="233"/>
    </location>
</feature>
<reference evidence="3 4" key="1">
    <citation type="submission" date="2018-11" db="EMBL/GenBank/DDBJ databases">
        <authorList>
            <person name="Li F."/>
        </authorList>
    </citation>
    <scope>NUCLEOTIDE SEQUENCE [LARGE SCALE GENOMIC DNA]</scope>
    <source>
        <strain evidence="3 4">Gsoil 818</strain>
    </source>
</reference>
<dbReference type="RefSeq" id="WP_123225385.1">
    <property type="nucleotide sequence ID" value="NZ_RJSF01000049.1"/>
</dbReference>
<dbReference type="Gene3D" id="2.40.100.10">
    <property type="entry name" value="Cyclophilin-like"/>
    <property type="match status" value="1"/>
</dbReference>
<dbReference type="PANTHER" id="PTHR45625">
    <property type="entry name" value="PEPTIDYL-PROLYL CIS-TRANS ISOMERASE-RELATED"/>
    <property type="match status" value="1"/>
</dbReference>
<dbReference type="CDD" id="cd00317">
    <property type="entry name" value="cyclophilin"/>
    <property type="match status" value="1"/>
</dbReference>
<keyword evidence="4" id="KW-1185">Reference proteome</keyword>
<protein>
    <submittedName>
        <fullName evidence="3">Peptidylprolyl isomerase</fullName>
    </submittedName>
</protein>
<organism evidence="3 4">
    <name type="scientific">Nocardioides pocheonensis</name>
    <dbReference type="NCBI Taxonomy" id="661485"/>
    <lineage>
        <taxon>Bacteria</taxon>
        <taxon>Bacillati</taxon>
        <taxon>Actinomycetota</taxon>
        <taxon>Actinomycetes</taxon>
        <taxon>Propionibacteriales</taxon>
        <taxon>Nocardioidaceae</taxon>
        <taxon>Nocardioides</taxon>
    </lineage>
</organism>
<evidence type="ECO:0000256" key="1">
    <source>
        <dbReference type="ARBA" id="ARBA00002388"/>
    </source>
</evidence>
<dbReference type="EMBL" id="RJSF01000049">
    <property type="protein sequence ID" value="RNM11145.1"/>
    <property type="molecule type" value="Genomic_DNA"/>
</dbReference>
<name>A0A3N0GFB3_9ACTN</name>
<dbReference type="OrthoDB" id="5507614at2"/>
<accession>A0A3N0GFB3</accession>
<comment type="caution">
    <text evidence="3">The sequence shown here is derived from an EMBL/GenBank/DDBJ whole genome shotgun (WGS) entry which is preliminary data.</text>
</comment>
<dbReference type="Proteomes" id="UP000279994">
    <property type="component" value="Unassembled WGS sequence"/>
</dbReference>
<dbReference type="InterPro" id="IPR044666">
    <property type="entry name" value="Cyclophilin_A-like"/>
</dbReference>
<dbReference type="PROSITE" id="PS51257">
    <property type="entry name" value="PROKAR_LIPOPROTEIN"/>
    <property type="match status" value="1"/>
</dbReference>